<name>A0A7V9ZA38_9BACL</name>
<protein>
    <recommendedName>
        <fullName evidence="5">YokE-like PH domain-containing protein</fullName>
    </recommendedName>
</protein>
<organism evidence="3 4">
    <name type="scientific">Thermaerobacillus caldiproteolyticus</name>
    <dbReference type="NCBI Taxonomy" id="247480"/>
    <lineage>
        <taxon>Bacteria</taxon>
        <taxon>Bacillati</taxon>
        <taxon>Bacillota</taxon>
        <taxon>Bacilli</taxon>
        <taxon>Bacillales</taxon>
        <taxon>Anoxybacillaceae</taxon>
        <taxon>Thermaerobacillus</taxon>
    </lineage>
</organism>
<evidence type="ECO:0008006" key="5">
    <source>
        <dbReference type="Google" id="ProtNLM"/>
    </source>
</evidence>
<dbReference type="AlphaFoldDB" id="A0A7V9ZA38"/>
<dbReference type="InterPro" id="IPR018649">
    <property type="entry name" value="SHOCT"/>
</dbReference>
<dbReference type="RefSeq" id="WP_181557524.1">
    <property type="nucleotide sequence ID" value="NZ_JACDUT010000020.1"/>
</dbReference>
<feature type="domain" description="SHOCT" evidence="1">
    <location>
        <begin position="157"/>
        <end position="183"/>
    </location>
</feature>
<accession>A0A7V9ZA38</accession>
<dbReference type="Proteomes" id="UP000523087">
    <property type="component" value="Unassembled WGS sequence"/>
</dbReference>
<gene>
    <name evidence="3" type="ORF">HNR31_003696</name>
</gene>
<comment type="caution">
    <text evidence="3">The sequence shown here is derived from an EMBL/GenBank/DDBJ whole genome shotgun (WGS) entry which is preliminary data.</text>
</comment>
<dbReference type="InterPro" id="IPR039519">
    <property type="entry name" value="YokE-like_PH"/>
</dbReference>
<dbReference type="Pfam" id="PF14470">
    <property type="entry name" value="bPH_3"/>
    <property type="match status" value="1"/>
</dbReference>
<evidence type="ECO:0000313" key="4">
    <source>
        <dbReference type="Proteomes" id="UP000523087"/>
    </source>
</evidence>
<dbReference type="EMBL" id="JACDUT010000020">
    <property type="protein sequence ID" value="MBA2876873.1"/>
    <property type="molecule type" value="Genomic_DNA"/>
</dbReference>
<evidence type="ECO:0000259" key="1">
    <source>
        <dbReference type="Pfam" id="PF09851"/>
    </source>
</evidence>
<feature type="domain" description="YokE-like PH" evidence="2">
    <location>
        <begin position="54"/>
        <end position="133"/>
    </location>
</feature>
<reference evidence="3 4" key="1">
    <citation type="submission" date="2020-07" db="EMBL/GenBank/DDBJ databases">
        <title>Genomic Encyclopedia of Type Strains, Phase IV (KMG-IV): sequencing the most valuable type-strain genomes for metagenomic binning, comparative biology and taxonomic classification.</title>
        <authorList>
            <person name="Goeker M."/>
        </authorList>
    </citation>
    <scope>NUCLEOTIDE SEQUENCE [LARGE SCALE GENOMIC DNA]</scope>
    <source>
        <strain evidence="3 4">DSM 15730</strain>
    </source>
</reference>
<keyword evidence="4" id="KW-1185">Reference proteome</keyword>
<dbReference type="Pfam" id="PF09851">
    <property type="entry name" value="SHOCT"/>
    <property type="match status" value="1"/>
</dbReference>
<sequence length="186" mass="20860">MNEKLVKVCQKLFEEYVSKSSSPLEKKDDFDGRKELLKNITIKEGEVIKCVAPIHTGNWGVTRNGLLVATNLRIFVLFKKGVGGADVHTFYYNKIVSIDYKKTLLTSDLTISTNGDKELTLACFSSDTLANLLRNLMEEATTEKDTLQSTGLNNVVEQLEKLHNLKQSGAISEEEYSILKQKLIKS</sequence>
<evidence type="ECO:0000259" key="2">
    <source>
        <dbReference type="Pfam" id="PF14470"/>
    </source>
</evidence>
<proteinExistence type="predicted"/>
<evidence type="ECO:0000313" key="3">
    <source>
        <dbReference type="EMBL" id="MBA2876873.1"/>
    </source>
</evidence>